<dbReference type="PANTHER" id="PTHR10046">
    <property type="entry name" value="ATP DEPENDENT LON PROTEASE FAMILY MEMBER"/>
    <property type="match status" value="1"/>
</dbReference>
<evidence type="ECO:0000256" key="1">
    <source>
        <dbReference type="ARBA" id="ARBA00022670"/>
    </source>
</evidence>
<dbReference type="Pfam" id="PF05362">
    <property type="entry name" value="Lon_C"/>
    <property type="match status" value="1"/>
</dbReference>
<dbReference type="InterPro" id="IPR014721">
    <property type="entry name" value="Ribsml_uS5_D2-typ_fold_subgr"/>
</dbReference>
<reference evidence="4 5" key="1">
    <citation type="submission" date="2016-10" db="EMBL/GenBank/DDBJ databases">
        <authorList>
            <person name="de Groot N.N."/>
        </authorList>
    </citation>
    <scope>NUCLEOTIDE SEQUENCE [LARGE SCALE GENOMIC DNA]</scope>
    <source>
        <strain evidence="4">1</strain>
    </source>
</reference>
<dbReference type="GO" id="GO:0004252">
    <property type="term" value="F:serine-type endopeptidase activity"/>
    <property type="evidence" value="ECO:0007669"/>
    <property type="project" value="UniProtKB-UniRule"/>
</dbReference>
<dbReference type="STRING" id="51642.NSMM_250020"/>
<dbReference type="GO" id="GO:0030163">
    <property type="term" value="P:protein catabolic process"/>
    <property type="evidence" value="ECO:0007669"/>
    <property type="project" value="InterPro"/>
</dbReference>
<feature type="domain" description="Lon proteolytic" evidence="3">
    <location>
        <begin position="567"/>
        <end position="762"/>
    </location>
</feature>
<dbReference type="AlphaFoldDB" id="A0A1G5SBV9"/>
<dbReference type="InterPro" id="IPR041699">
    <property type="entry name" value="AAA_32"/>
</dbReference>
<dbReference type="InterPro" id="IPR020568">
    <property type="entry name" value="Ribosomal_Su5_D2-typ_SF"/>
</dbReference>
<evidence type="ECO:0000256" key="2">
    <source>
        <dbReference type="PROSITE-ProRule" id="PRU01122"/>
    </source>
</evidence>
<dbReference type="InterPro" id="IPR008269">
    <property type="entry name" value="Lon_proteolytic"/>
</dbReference>
<feature type="active site" evidence="2">
    <location>
        <position position="657"/>
    </location>
</feature>
<dbReference type="GO" id="GO:0005524">
    <property type="term" value="F:ATP binding"/>
    <property type="evidence" value="ECO:0007669"/>
    <property type="project" value="InterPro"/>
</dbReference>
<gene>
    <name evidence="4" type="ORF">NSMM_250020</name>
</gene>
<evidence type="ECO:0000313" key="4">
    <source>
        <dbReference type="EMBL" id="SCZ84694.1"/>
    </source>
</evidence>
<dbReference type="GO" id="GO:0004176">
    <property type="term" value="F:ATP-dependent peptidase activity"/>
    <property type="evidence" value="ECO:0007669"/>
    <property type="project" value="UniProtKB-UniRule"/>
</dbReference>
<organism evidence="4 5">
    <name type="scientific">Nitrosomonas mobilis</name>
    <dbReference type="NCBI Taxonomy" id="51642"/>
    <lineage>
        <taxon>Bacteria</taxon>
        <taxon>Pseudomonadati</taxon>
        <taxon>Pseudomonadota</taxon>
        <taxon>Betaproteobacteria</taxon>
        <taxon>Nitrosomonadales</taxon>
        <taxon>Nitrosomonadaceae</taxon>
        <taxon>Nitrosomonas</taxon>
    </lineage>
</organism>
<sequence length="817" mass="90197">MPIVRLAAESLSVDIDPEALCFTDTANLVDQPLSWIGQERARQAAYFGLNMRQPDYNLFVLGAAGSGRSSLLKQAMTEVAANMPVPPDLCFIHNFDTPECPLAIRLPAGQGSVLQQALDHFISNVCREIPEYLNGEATRQESERINQKFRQEEAKAYAQLCAFAEKLNFVIRRESGRLILILLDKHSGKVLSEDEILQLPAAKRAAIEQDEAVLYQEIARYLEKTHPLEYKREEALTTLQQIKIQPMLAQSMAVILDSLHSSFSDRTKVEQFLHGITKNVLDNLAIFLPSENEDEKSPSALKEILACYQVNLAVDNRHLRGAPVLIEEHPSFKSLIGGIKHRVVEGMLVSNFTGIRAGSLLKAHEGFLMLYLDDLFANEQLWEKISTLLRSHSLLIEAPSATATGMPMVSIEPEMVAVQVKIVLIGSREQYYAIQEEDPELARRFRVKVDFSASFMANLQTYHALSIFIASLCQVSRLPHFSATAVVNVLTNCHREAEDQKRLTANFSRTETLVMESAAQCMARGSSLVEAADISSALQARFLRHAYPLECALEAIVDGDVVIDVTGEAIGQINGLSLVEMGDLTFGLPIRITAHAFAGEEGLLNIEREVGLSGPVHDKGVFILQNLLCALFHHNAPLAFNASIVFEQQYHGIEGDSASCAELYAFLSALSGLPLRQGIAVTGAINQFGEILPVGGINEKIEGFYRVCAAIGLDGNQGVLIPERNRRHLILAREVIDAVQQGVFHIYSAEQMSDGLEMLTGMPSGLMSDARLNEILVYEPHTVLGLAQKTLRNFRAACQQPTQAKPDNKRTHERAGK</sequence>
<keyword evidence="1 2" id="KW-0645">Protease</keyword>
<keyword evidence="5" id="KW-1185">Reference proteome</keyword>
<dbReference type="Pfam" id="PF20436">
    <property type="entry name" value="LonB_AAA-LID"/>
    <property type="match status" value="1"/>
</dbReference>
<dbReference type="Gene3D" id="1.10.8.60">
    <property type="match status" value="1"/>
</dbReference>
<dbReference type="InterPro" id="IPR027417">
    <property type="entry name" value="P-loop_NTPase"/>
</dbReference>
<keyword evidence="2" id="KW-0378">Hydrolase</keyword>
<dbReference type="InterPro" id="IPR027065">
    <property type="entry name" value="Lon_Prtase"/>
</dbReference>
<dbReference type="GO" id="GO:0006508">
    <property type="term" value="P:proteolysis"/>
    <property type="evidence" value="ECO:0007669"/>
    <property type="project" value="UniProtKB-KW"/>
</dbReference>
<dbReference type="Pfam" id="PF13654">
    <property type="entry name" value="AAA_32"/>
    <property type="match status" value="1"/>
</dbReference>
<keyword evidence="2" id="KW-0720">Serine protease</keyword>
<dbReference type="RefSeq" id="WP_090284374.1">
    <property type="nucleotide sequence ID" value="NZ_FMWO01000031.1"/>
</dbReference>
<dbReference type="Gene3D" id="3.40.50.300">
    <property type="entry name" value="P-loop containing nucleotide triphosphate hydrolases"/>
    <property type="match status" value="2"/>
</dbReference>
<proteinExistence type="inferred from homology"/>
<evidence type="ECO:0000259" key="3">
    <source>
        <dbReference type="PROSITE" id="PS51786"/>
    </source>
</evidence>
<accession>A0A1G5SBV9</accession>
<feature type="active site" evidence="2">
    <location>
        <position position="700"/>
    </location>
</feature>
<dbReference type="Proteomes" id="UP000198729">
    <property type="component" value="Unassembled WGS sequence"/>
</dbReference>
<comment type="catalytic activity">
    <reaction evidence="2">
        <text>Hydrolysis of proteins in presence of ATP.</text>
        <dbReference type="EC" id="3.4.21.53"/>
    </reaction>
</comment>
<protein>
    <recommendedName>
        <fullName evidence="2">endopeptidase La</fullName>
        <ecNumber evidence="2">3.4.21.53</ecNumber>
    </recommendedName>
</protein>
<dbReference type="Gene3D" id="3.30.230.10">
    <property type="match status" value="1"/>
</dbReference>
<dbReference type="InterPro" id="IPR046844">
    <property type="entry name" value="Lon-like_helical"/>
</dbReference>
<name>A0A1G5SBV9_9PROT</name>
<dbReference type="Pfam" id="PF20437">
    <property type="entry name" value="LonC_helical"/>
    <property type="match status" value="1"/>
</dbReference>
<dbReference type="PRINTS" id="PR00830">
    <property type="entry name" value="ENDOLAPTASE"/>
</dbReference>
<evidence type="ECO:0000313" key="5">
    <source>
        <dbReference type="Proteomes" id="UP000198729"/>
    </source>
</evidence>
<dbReference type="SUPFAM" id="SSF54211">
    <property type="entry name" value="Ribosomal protein S5 domain 2-like"/>
    <property type="match status" value="1"/>
</dbReference>
<dbReference type="EC" id="3.4.21.53" evidence="2"/>
<dbReference type="PROSITE" id="PS51786">
    <property type="entry name" value="LON_PROTEOLYTIC"/>
    <property type="match status" value="1"/>
</dbReference>
<dbReference type="OrthoDB" id="9758568at2"/>
<dbReference type="EMBL" id="FMWO01000031">
    <property type="protein sequence ID" value="SCZ84694.1"/>
    <property type="molecule type" value="Genomic_DNA"/>
</dbReference>
<dbReference type="InterPro" id="IPR046843">
    <property type="entry name" value="LonB_AAA-LID"/>
</dbReference>
<comment type="similarity">
    <text evidence="2">Belongs to the peptidase S16 family.</text>
</comment>